<feature type="transmembrane region" description="Helical" evidence="1">
    <location>
        <begin position="6"/>
        <end position="28"/>
    </location>
</feature>
<feature type="transmembrane region" description="Helical" evidence="1">
    <location>
        <begin position="49"/>
        <end position="71"/>
    </location>
</feature>
<evidence type="ECO:0000256" key="1">
    <source>
        <dbReference type="SAM" id="Phobius"/>
    </source>
</evidence>
<keyword evidence="1" id="KW-0472">Membrane</keyword>
<dbReference type="Proteomes" id="UP000593735">
    <property type="component" value="Chromosome"/>
</dbReference>
<name>A0A7S7RU58_9ACTN</name>
<dbReference type="EMBL" id="CP063767">
    <property type="protein sequence ID" value="QOY60886.1"/>
    <property type="molecule type" value="Genomic_DNA"/>
</dbReference>
<accession>A0A7S7RU58</accession>
<dbReference type="AlphaFoldDB" id="A0A7S7RU58"/>
<keyword evidence="1" id="KW-0812">Transmembrane</keyword>
<feature type="transmembrane region" description="Helical" evidence="1">
    <location>
        <begin position="77"/>
        <end position="97"/>
    </location>
</feature>
<dbReference type="RefSeq" id="WP_194371722.1">
    <property type="nucleotide sequence ID" value="NZ_CP063767.1"/>
</dbReference>
<sequence length="178" mass="19948">MGLILLAVSAVMVPLVALVLEHVGNVRISERHHSHHDTYVVPVAFTRALVLAMVFAGVFGLALAGLCALRVFLVDPVWVLVFFDAFVVSGFVMWWCLGRYKVSTFEECLAVTPLLGPDVWVRYEEIERLEWIGFRKGSGYRNLGIWAGGRRVATLSGIVDVEQILMRIDRFDVLPHPL</sequence>
<organism evidence="2 3">
    <name type="scientific">Thermophilibacter immobilis</name>
    <dbReference type="NCBI Taxonomy" id="2779519"/>
    <lineage>
        <taxon>Bacteria</taxon>
        <taxon>Bacillati</taxon>
        <taxon>Actinomycetota</taxon>
        <taxon>Coriobacteriia</taxon>
        <taxon>Coriobacteriales</taxon>
        <taxon>Atopobiaceae</taxon>
        <taxon>Thermophilibacter</taxon>
    </lineage>
</organism>
<protein>
    <submittedName>
        <fullName evidence="2">Uncharacterized protein</fullName>
    </submittedName>
</protein>
<gene>
    <name evidence="2" type="ORF">INP52_01315</name>
</gene>
<evidence type="ECO:0000313" key="3">
    <source>
        <dbReference type="Proteomes" id="UP000593735"/>
    </source>
</evidence>
<reference evidence="2 3" key="1">
    <citation type="submission" date="2020-10" db="EMBL/GenBank/DDBJ databases">
        <title>Olsenella immobilis sp.nov., isolated from the mud in a fermentation cellar used for the production of Chinese strong-flavoured liquor.</title>
        <authorList>
            <person name="Lu L."/>
        </authorList>
    </citation>
    <scope>NUCLEOTIDE SEQUENCE [LARGE SCALE GENOMIC DNA]</scope>
    <source>
        <strain evidence="2 3">LZLJ-2</strain>
    </source>
</reference>
<proteinExistence type="predicted"/>
<keyword evidence="1" id="KW-1133">Transmembrane helix</keyword>
<keyword evidence="3" id="KW-1185">Reference proteome</keyword>
<evidence type="ECO:0000313" key="2">
    <source>
        <dbReference type="EMBL" id="QOY60886.1"/>
    </source>
</evidence>
<dbReference type="KEGG" id="tio:INP52_01315"/>